<dbReference type="AlphaFoldDB" id="A0A2I7N3R2"/>
<proteinExistence type="predicted"/>
<dbReference type="PANTHER" id="PTHR11782">
    <property type="entry name" value="ADENOSINE/GUANOSINE DIPHOSPHATASE"/>
    <property type="match status" value="1"/>
</dbReference>
<protein>
    <submittedName>
        <fullName evidence="2">Uncharacterized protein</fullName>
    </submittedName>
</protein>
<accession>A0A2I7N3R2</accession>
<sequence length="396" mass="42827">MIILVIATEGIKMKRVNGIMLLLASEMVISGCSSGSSNGTTQPSPYQFVVDAGSSGSRIYVYNKLTTESGLVINDLYESKINIPLASFANNPQDAGSYGIQPLLTSAINFIQTRESTVNLAIIPTSVLGTAGMRLVPESQQNAIYQSVAATIIENNLELDQTKTISGQYEGIYSWADVNYLQNNFGNNITNGIFEVGGASTQVAFATPQASSESIIKISVNNKFYNVYAISFLGLGQDVARNTMNTLANHNACYPLGYSSTLLDINGNFDFSNCVSNYDSVIAPYPEINQVKDVAGYSSESFIGIASVYYALSFWNIESQPGLLTQNINSTCVENYAQIVAQHPTAFKPENQCANSTLINTMMFNNLAMESSQLTAVETINGTPLTWTLGYVLVQD</sequence>
<dbReference type="KEGG" id="nba:CUN60_00630"/>
<dbReference type="InterPro" id="IPR000407">
    <property type="entry name" value="GDA1_CD39_NTPase"/>
</dbReference>
<dbReference type="EMBL" id="CP024847">
    <property type="protein sequence ID" value="AUR50865.1"/>
    <property type="molecule type" value="Genomic_DNA"/>
</dbReference>
<keyword evidence="3" id="KW-1185">Reference proteome</keyword>
<dbReference type="GO" id="GO:0016020">
    <property type="term" value="C:membrane"/>
    <property type="evidence" value="ECO:0007669"/>
    <property type="project" value="TreeGrafter"/>
</dbReference>
<name>A0A2I7N3R2_9NEIS</name>
<keyword evidence="1" id="KW-0378">Hydrolase</keyword>
<dbReference type="GO" id="GO:0045134">
    <property type="term" value="F:UDP phosphatase activity"/>
    <property type="evidence" value="ECO:0007669"/>
    <property type="project" value="TreeGrafter"/>
</dbReference>
<dbReference type="GO" id="GO:0009134">
    <property type="term" value="P:nucleoside diphosphate catabolic process"/>
    <property type="evidence" value="ECO:0007669"/>
    <property type="project" value="TreeGrafter"/>
</dbReference>
<evidence type="ECO:0000256" key="1">
    <source>
        <dbReference type="ARBA" id="ARBA00022801"/>
    </source>
</evidence>
<dbReference type="GO" id="GO:0017111">
    <property type="term" value="F:ribonucleoside triphosphate phosphatase activity"/>
    <property type="evidence" value="ECO:0007669"/>
    <property type="project" value="TreeGrafter"/>
</dbReference>
<dbReference type="Gene3D" id="3.30.420.150">
    <property type="entry name" value="Exopolyphosphatase. Domain 2"/>
    <property type="match status" value="1"/>
</dbReference>
<evidence type="ECO:0000313" key="2">
    <source>
        <dbReference type="EMBL" id="AUR50865.1"/>
    </source>
</evidence>
<dbReference type="PANTHER" id="PTHR11782:SF83">
    <property type="entry name" value="GUANOSINE-DIPHOSPHATASE"/>
    <property type="match status" value="1"/>
</dbReference>
<reference evidence="3" key="1">
    <citation type="submission" date="2017-11" db="EMBL/GenBank/DDBJ databases">
        <authorList>
            <person name="Chan K.G."/>
            <person name="Lee L.S."/>
        </authorList>
    </citation>
    <scope>NUCLEOTIDE SEQUENCE [LARGE SCALE GENOMIC DNA]</scope>
    <source>
        <strain evidence="3">DSM 100970</strain>
    </source>
</reference>
<dbReference type="Pfam" id="PF01150">
    <property type="entry name" value="GDA1_CD39"/>
    <property type="match status" value="1"/>
</dbReference>
<dbReference type="CDD" id="cd24003">
    <property type="entry name" value="ASKHA_NBD_GDA1_CD39_NTPase"/>
    <property type="match status" value="1"/>
</dbReference>
<evidence type="ECO:0000313" key="3">
    <source>
        <dbReference type="Proteomes" id="UP000236655"/>
    </source>
</evidence>
<gene>
    <name evidence="2" type="ORF">CUN60_00630</name>
</gene>
<dbReference type="GO" id="GO:0004382">
    <property type="term" value="F:GDP phosphatase activity"/>
    <property type="evidence" value="ECO:0007669"/>
    <property type="project" value="TreeGrafter"/>
</dbReference>
<organism evidence="2 3">
    <name type="scientific">Aquella oligotrophica</name>
    <dbReference type="NCBI Taxonomy" id="2067065"/>
    <lineage>
        <taxon>Bacteria</taxon>
        <taxon>Pseudomonadati</taxon>
        <taxon>Pseudomonadota</taxon>
        <taxon>Betaproteobacteria</taxon>
        <taxon>Neisseriales</taxon>
        <taxon>Neisseriaceae</taxon>
        <taxon>Aquella</taxon>
    </lineage>
</organism>
<dbReference type="Proteomes" id="UP000236655">
    <property type="component" value="Chromosome"/>
</dbReference>
<dbReference type="Gene3D" id="3.30.420.40">
    <property type="match status" value="1"/>
</dbReference>